<dbReference type="InterPro" id="IPR013783">
    <property type="entry name" value="Ig-like_fold"/>
</dbReference>
<dbReference type="EMBL" id="KZ308125">
    <property type="protein sequence ID" value="KAG8222163.1"/>
    <property type="molecule type" value="Genomic_DNA"/>
</dbReference>
<protein>
    <recommendedName>
        <fullName evidence="1">Ig-like domain-containing protein</fullName>
    </recommendedName>
</protein>
<dbReference type="PANTHER" id="PTHR23279:SF41">
    <property type="entry name" value="DEFECTIVE PROBOSCIS EXTENSION RESPONSE 4-RELATED"/>
    <property type="match status" value="1"/>
</dbReference>
<name>A0A8K0JXQ8_LADFU</name>
<comment type="caution">
    <text evidence="2">The sequence shown here is derived from an EMBL/GenBank/DDBJ whole genome shotgun (WGS) entry which is preliminary data.</text>
</comment>
<dbReference type="GO" id="GO:0050808">
    <property type="term" value="P:synapse organization"/>
    <property type="evidence" value="ECO:0007669"/>
    <property type="project" value="TreeGrafter"/>
</dbReference>
<feature type="domain" description="Ig-like" evidence="1">
    <location>
        <begin position="38"/>
        <end position="119"/>
    </location>
</feature>
<keyword evidence="3" id="KW-1185">Reference proteome</keyword>
<dbReference type="InterPro" id="IPR037448">
    <property type="entry name" value="Zig-8"/>
</dbReference>
<accession>A0A8K0JXQ8</accession>
<reference evidence="2" key="1">
    <citation type="submission" date="2013-04" db="EMBL/GenBank/DDBJ databases">
        <authorList>
            <person name="Qu J."/>
            <person name="Murali S.C."/>
            <person name="Bandaranaike D."/>
            <person name="Bellair M."/>
            <person name="Blankenburg K."/>
            <person name="Chao H."/>
            <person name="Dinh H."/>
            <person name="Doddapaneni H."/>
            <person name="Downs B."/>
            <person name="Dugan-Rocha S."/>
            <person name="Elkadiri S."/>
            <person name="Gnanaolivu R.D."/>
            <person name="Hernandez B."/>
            <person name="Javaid M."/>
            <person name="Jayaseelan J.C."/>
            <person name="Lee S."/>
            <person name="Li M."/>
            <person name="Ming W."/>
            <person name="Munidasa M."/>
            <person name="Muniz J."/>
            <person name="Nguyen L."/>
            <person name="Ongeri F."/>
            <person name="Osuji N."/>
            <person name="Pu L.-L."/>
            <person name="Puazo M."/>
            <person name="Qu C."/>
            <person name="Quiroz J."/>
            <person name="Raj R."/>
            <person name="Weissenberger G."/>
            <person name="Xin Y."/>
            <person name="Zou X."/>
            <person name="Han Y."/>
            <person name="Richards S."/>
            <person name="Worley K."/>
            <person name="Muzny D."/>
            <person name="Gibbs R."/>
        </authorList>
    </citation>
    <scope>NUCLEOTIDE SEQUENCE</scope>
    <source>
        <strain evidence="2">Sampled in the wild</strain>
    </source>
</reference>
<reference evidence="2" key="2">
    <citation type="submission" date="2017-10" db="EMBL/GenBank/DDBJ databases">
        <title>Ladona fulva Genome sequencing and assembly.</title>
        <authorList>
            <person name="Murali S."/>
            <person name="Richards S."/>
            <person name="Bandaranaike D."/>
            <person name="Bellair M."/>
            <person name="Blankenburg K."/>
            <person name="Chao H."/>
            <person name="Dinh H."/>
            <person name="Doddapaneni H."/>
            <person name="Dugan-Rocha S."/>
            <person name="Elkadiri S."/>
            <person name="Gnanaolivu R."/>
            <person name="Hernandez B."/>
            <person name="Skinner E."/>
            <person name="Javaid M."/>
            <person name="Lee S."/>
            <person name="Li M."/>
            <person name="Ming W."/>
            <person name="Munidasa M."/>
            <person name="Muniz J."/>
            <person name="Nguyen L."/>
            <person name="Hughes D."/>
            <person name="Osuji N."/>
            <person name="Pu L.-L."/>
            <person name="Puazo M."/>
            <person name="Qu C."/>
            <person name="Quiroz J."/>
            <person name="Raj R."/>
            <person name="Weissenberger G."/>
            <person name="Xin Y."/>
            <person name="Zou X."/>
            <person name="Han Y."/>
            <person name="Worley K."/>
            <person name="Muzny D."/>
            <person name="Gibbs R."/>
        </authorList>
    </citation>
    <scope>NUCLEOTIDE SEQUENCE</scope>
    <source>
        <strain evidence="2">Sampled in the wild</strain>
    </source>
</reference>
<dbReference type="Proteomes" id="UP000792457">
    <property type="component" value="Unassembled WGS sequence"/>
</dbReference>
<proteinExistence type="predicted"/>
<evidence type="ECO:0000313" key="3">
    <source>
        <dbReference type="Proteomes" id="UP000792457"/>
    </source>
</evidence>
<evidence type="ECO:0000259" key="1">
    <source>
        <dbReference type="PROSITE" id="PS50835"/>
    </source>
</evidence>
<feature type="non-terminal residue" evidence="2">
    <location>
        <position position="1"/>
    </location>
</feature>
<dbReference type="PROSITE" id="PS50835">
    <property type="entry name" value="IG_LIKE"/>
    <property type="match status" value="1"/>
</dbReference>
<organism evidence="2 3">
    <name type="scientific">Ladona fulva</name>
    <name type="common">Scarce chaser dragonfly</name>
    <name type="synonym">Libellula fulva</name>
    <dbReference type="NCBI Taxonomy" id="123851"/>
    <lineage>
        <taxon>Eukaryota</taxon>
        <taxon>Metazoa</taxon>
        <taxon>Ecdysozoa</taxon>
        <taxon>Arthropoda</taxon>
        <taxon>Hexapoda</taxon>
        <taxon>Insecta</taxon>
        <taxon>Pterygota</taxon>
        <taxon>Palaeoptera</taxon>
        <taxon>Odonata</taxon>
        <taxon>Epiprocta</taxon>
        <taxon>Anisoptera</taxon>
        <taxon>Libelluloidea</taxon>
        <taxon>Libellulidae</taxon>
        <taxon>Ladona</taxon>
    </lineage>
</organism>
<dbReference type="AlphaFoldDB" id="A0A8K0JXQ8"/>
<dbReference type="Gene3D" id="2.60.40.10">
    <property type="entry name" value="Immunoglobulins"/>
    <property type="match status" value="2"/>
</dbReference>
<dbReference type="OrthoDB" id="6427221at2759"/>
<dbReference type="PANTHER" id="PTHR23279">
    <property type="entry name" value="DEFECTIVE PROBOSCIS EXTENSION RESPONSE DPR -RELATED"/>
    <property type="match status" value="1"/>
</dbReference>
<dbReference type="InterPro" id="IPR007110">
    <property type="entry name" value="Ig-like_dom"/>
</dbReference>
<evidence type="ECO:0000313" key="2">
    <source>
        <dbReference type="EMBL" id="KAG8222163.1"/>
    </source>
</evidence>
<dbReference type="GO" id="GO:0032589">
    <property type="term" value="C:neuron projection membrane"/>
    <property type="evidence" value="ECO:0007669"/>
    <property type="project" value="TreeGrafter"/>
</dbReference>
<gene>
    <name evidence="2" type="ORF">J437_LFUL000744</name>
</gene>
<sequence length="119" mass="13929">MKKLKTDFEILGFSRLFIVERAVIDPHTPYWEQPFSQPYFDNSTKRETTTTVGQTAYLHCRVRNLGDRAVRAVIDPHTPYWEQPFSQPYFDNSTKRETTTTVGQTAYLHCRVRNLGDRA</sequence>